<evidence type="ECO:0000313" key="2">
    <source>
        <dbReference type="EMBL" id="MEJ2868135.1"/>
    </source>
</evidence>
<evidence type="ECO:0000259" key="1">
    <source>
        <dbReference type="Pfam" id="PF11706"/>
    </source>
</evidence>
<proteinExistence type="predicted"/>
<evidence type="ECO:0000313" key="3">
    <source>
        <dbReference type="Proteomes" id="UP001385809"/>
    </source>
</evidence>
<sequence length="173" mass="18564">MDEFVGGHPALDFVNTTDGPLGARTAERLRTWEDVLSWSRSAGLLTEAVGSPDDPDAALADLRALREDLHAVLTAGGAGSVVRAAVVAAYGRATPDPEVGWRVTAVEHGPDLPALRVALAVGTLLAGPDLARVGRCGRCSWLFLDPSPTRRRRWCSMAVCGNRAKQERLRERE</sequence>
<protein>
    <submittedName>
        <fullName evidence="2">CGNR zinc finger domain-containing protein</fullName>
    </submittedName>
</protein>
<name>A0ABU8MLE1_9PSEU</name>
<dbReference type="Proteomes" id="UP001385809">
    <property type="component" value="Unassembled WGS sequence"/>
</dbReference>
<dbReference type="RefSeq" id="WP_337694730.1">
    <property type="nucleotide sequence ID" value="NZ_JBBEGN010000003.1"/>
</dbReference>
<dbReference type="PANTHER" id="PTHR35525">
    <property type="entry name" value="BLL6575 PROTEIN"/>
    <property type="match status" value="1"/>
</dbReference>
<comment type="caution">
    <text evidence="2">The sequence shown here is derived from an EMBL/GenBank/DDBJ whole genome shotgun (WGS) entry which is preliminary data.</text>
</comment>
<keyword evidence="3" id="KW-1185">Reference proteome</keyword>
<feature type="domain" description="Zinc finger CGNR" evidence="1">
    <location>
        <begin position="132"/>
        <end position="172"/>
    </location>
</feature>
<dbReference type="InterPro" id="IPR023286">
    <property type="entry name" value="ABATE_dom_sf"/>
</dbReference>
<dbReference type="PANTHER" id="PTHR35525:SF3">
    <property type="entry name" value="BLL6575 PROTEIN"/>
    <property type="match status" value="1"/>
</dbReference>
<dbReference type="InterPro" id="IPR010852">
    <property type="entry name" value="ABATE"/>
</dbReference>
<reference evidence="2 3" key="1">
    <citation type="submission" date="2024-03" db="EMBL/GenBank/DDBJ databases">
        <title>Actinomycetospora sp. OC33-EN08, a novel actinomycete isolated from wild orchid (Aerides multiflora).</title>
        <authorList>
            <person name="Suriyachadkun C."/>
        </authorList>
    </citation>
    <scope>NUCLEOTIDE SEQUENCE [LARGE SCALE GENOMIC DNA]</scope>
    <source>
        <strain evidence="2 3">OC33-EN08</strain>
    </source>
</reference>
<organism evidence="2 3">
    <name type="scientific">Actinomycetospora aurantiaca</name>
    <dbReference type="NCBI Taxonomy" id="3129233"/>
    <lineage>
        <taxon>Bacteria</taxon>
        <taxon>Bacillati</taxon>
        <taxon>Actinomycetota</taxon>
        <taxon>Actinomycetes</taxon>
        <taxon>Pseudonocardiales</taxon>
        <taxon>Pseudonocardiaceae</taxon>
        <taxon>Actinomycetospora</taxon>
    </lineage>
</organism>
<dbReference type="InterPro" id="IPR021005">
    <property type="entry name" value="Znf_CGNR"/>
</dbReference>
<dbReference type="Gene3D" id="1.10.3300.10">
    <property type="entry name" value="Jann2411-like domain"/>
    <property type="match status" value="1"/>
</dbReference>
<dbReference type="EMBL" id="JBBEGN010000003">
    <property type="protein sequence ID" value="MEJ2868135.1"/>
    <property type="molecule type" value="Genomic_DNA"/>
</dbReference>
<dbReference type="Pfam" id="PF11706">
    <property type="entry name" value="zf-CGNR"/>
    <property type="match status" value="1"/>
</dbReference>
<dbReference type="Pfam" id="PF07336">
    <property type="entry name" value="ABATE"/>
    <property type="match status" value="1"/>
</dbReference>
<gene>
    <name evidence="2" type="ORF">WCD74_10190</name>
</gene>
<dbReference type="SUPFAM" id="SSF160904">
    <property type="entry name" value="Jann2411-like"/>
    <property type="match status" value="1"/>
</dbReference>
<accession>A0ABU8MLE1</accession>